<dbReference type="InterPro" id="IPR029026">
    <property type="entry name" value="tRNA_m1G_MTases_N"/>
</dbReference>
<dbReference type="GO" id="GO:0003723">
    <property type="term" value="F:RNA binding"/>
    <property type="evidence" value="ECO:0007669"/>
    <property type="project" value="InterPro"/>
</dbReference>
<dbReference type="GO" id="GO:0032259">
    <property type="term" value="P:methylation"/>
    <property type="evidence" value="ECO:0007669"/>
    <property type="project" value="UniProtKB-KW"/>
</dbReference>
<dbReference type="PATRIC" id="fig|1307839.3.peg.2657"/>
<dbReference type="AlphaFoldDB" id="A0A0S2I1H1"/>
<name>A0A0S2I1H1_9BACT</name>
<dbReference type="Gene3D" id="3.40.1280.10">
    <property type="match status" value="1"/>
</dbReference>
<evidence type="ECO:0000256" key="2">
    <source>
        <dbReference type="ARBA" id="ARBA00022679"/>
    </source>
</evidence>
<accession>A0A0S2I1H1</accession>
<dbReference type="InterPro" id="IPR001537">
    <property type="entry name" value="SpoU_MeTrfase"/>
</dbReference>
<reference evidence="4 5" key="1">
    <citation type="submission" date="2015-11" db="EMBL/GenBank/DDBJ databases">
        <title>Description and complete genome sequence of a novel strain predominating in hypersaline microbial mats and representing a new family of the Bacteriodetes phylum.</title>
        <authorList>
            <person name="Spring S."/>
            <person name="Bunk B."/>
            <person name="Sproer C."/>
            <person name="Klenk H.-P."/>
        </authorList>
    </citation>
    <scope>NUCLEOTIDE SEQUENCE [LARGE SCALE GENOMIC DNA]</scope>
    <source>
        <strain evidence="4 5">L21-Spi-D4</strain>
    </source>
</reference>
<dbReference type="Proteomes" id="UP000064893">
    <property type="component" value="Chromosome"/>
</dbReference>
<feature type="domain" description="tRNA/rRNA methyltransferase SpoU type" evidence="3">
    <location>
        <begin position="25"/>
        <end position="167"/>
    </location>
</feature>
<dbReference type="EC" id="2.1.1.-" evidence="4"/>
<keyword evidence="5" id="KW-1185">Reference proteome</keyword>
<proteinExistence type="predicted"/>
<dbReference type="STRING" id="1307839.L21SP5_02530"/>
<sequence length="179" mass="20099">MRKLKIFEIERIDADAFRQADKIPVVLVLDNIRSAHNVGSFFRTSDAFRVAHIYLCGITAQPPSNEIRKTALGATESVEWSYHESTQDVVESLKQKGFTMAGIEQVDNPVMLEDYKNENNQPIALVFGNEVKGVQQSVLDQCDIAIEIPQYGTKHSLNVSVSGGIVIWEVFKQFRNVLS</sequence>
<organism evidence="4 5">
    <name type="scientific">Salinivirga cyanobacteriivorans</name>
    <dbReference type="NCBI Taxonomy" id="1307839"/>
    <lineage>
        <taxon>Bacteria</taxon>
        <taxon>Pseudomonadati</taxon>
        <taxon>Bacteroidota</taxon>
        <taxon>Bacteroidia</taxon>
        <taxon>Bacteroidales</taxon>
        <taxon>Salinivirgaceae</taxon>
        <taxon>Salinivirga</taxon>
    </lineage>
</organism>
<dbReference type="InterPro" id="IPR029028">
    <property type="entry name" value="Alpha/beta_knot_MTases"/>
</dbReference>
<dbReference type="GO" id="GO:0005829">
    <property type="term" value="C:cytosol"/>
    <property type="evidence" value="ECO:0007669"/>
    <property type="project" value="TreeGrafter"/>
</dbReference>
<dbReference type="SUPFAM" id="SSF75217">
    <property type="entry name" value="alpha/beta knot"/>
    <property type="match status" value="1"/>
</dbReference>
<keyword evidence="1 4" id="KW-0489">Methyltransferase</keyword>
<dbReference type="EMBL" id="CP013118">
    <property type="protein sequence ID" value="ALO16154.1"/>
    <property type="molecule type" value="Genomic_DNA"/>
</dbReference>
<dbReference type="GO" id="GO:0008173">
    <property type="term" value="F:RNA methyltransferase activity"/>
    <property type="evidence" value="ECO:0007669"/>
    <property type="project" value="InterPro"/>
</dbReference>
<protein>
    <submittedName>
        <fullName evidence="4">TrmH family tRNA/rRNA methyltransferase</fullName>
        <ecNumber evidence="4">2.1.1.-</ecNumber>
    </submittedName>
</protein>
<evidence type="ECO:0000313" key="5">
    <source>
        <dbReference type="Proteomes" id="UP000064893"/>
    </source>
</evidence>
<dbReference type="PANTHER" id="PTHR46429">
    <property type="entry name" value="23S RRNA (GUANOSINE-2'-O-)-METHYLTRANSFERASE RLMB"/>
    <property type="match status" value="1"/>
</dbReference>
<gene>
    <name evidence="4" type="ORF">L21SP5_02530</name>
</gene>
<evidence type="ECO:0000256" key="1">
    <source>
        <dbReference type="ARBA" id="ARBA00022603"/>
    </source>
</evidence>
<evidence type="ECO:0000313" key="4">
    <source>
        <dbReference type="EMBL" id="ALO16154.1"/>
    </source>
</evidence>
<keyword evidence="2 4" id="KW-0808">Transferase</keyword>
<dbReference type="Pfam" id="PF00588">
    <property type="entry name" value="SpoU_methylase"/>
    <property type="match status" value="1"/>
</dbReference>
<evidence type="ECO:0000259" key="3">
    <source>
        <dbReference type="Pfam" id="PF00588"/>
    </source>
</evidence>
<dbReference type="RefSeq" id="WP_057953549.1">
    <property type="nucleotide sequence ID" value="NZ_CP013118.1"/>
</dbReference>
<dbReference type="CDD" id="cd18097">
    <property type="entry name" value="SpoU-like"/>
    <property type="match status" value="1"/>
</dbReference>
<dbReference type="PANTHER" id="PTHR46429:SF1">
    <property type="entry name" value="23S RRNA (GUANOSINE-2'-O-)-METHYLTRANSFERASE RLMB"/>
    <property type="match status" value="1"/>
</dbReference>
<dbReference type="OrthoDB" id="9795352at2"/>
<dbReference type="InterPro" id="IPR004441">
    <property type="entry name" value="rRNA_MeTrfase_TrmH"/>
</dbReference>
<dbReference type="KEGG" id="blq:L21SP5_02530"/>
<dbReference type="GO" id="GO:0006396">
    <property type="term" value="P:RNA processing"/>
    <property type="evidence" value="ECO:0007669"/>
    <property type="project" value="InterPro"/>
</dbReference>